<dbReference type="InterPro" id="IPR008042">
    <property type="entry name" value="Retrotrans_Pao"/>
</dbReference>
<gene>
    <name evidence="1" type="primary">AVEN_258088_1</name>
    <name evidence="1" type="ORF">TNCT_616751</name>
</gene>
<comment type="caution">
    <text evidence="1">The sequence shown here is derived from an EMBL/GenBank/DDBJ whole genome shotgun (WGS) entry which is preliminary data.</text>
</comment>
<evidence type="ECO:0000313" key="1">
    <source>
        <dbReference type="EMBL" id="GFQ92656.1"/>
    </source>
</evidence>
<organism evidence="1 2">
    <name type="scientific">Trichonephila clavata</name>
    <name type="common">Joro spider</name>
    <name type="synonym">Nephila clavata</name>
    <dbReference type="NCBI Taxonomy" id="2740835"/>
    <lineage>
        <taxon>Eukaryota</taxon>
        <taxon>Metazoa</taxon>
        <taxon>Ecdysozoa</taxon>
        <taxon>Arthropoda</taxon>
        <taxon>Chelicerata</taxon>
        <taxon>Arachnida</taxon>
        <taxon>Araneae</taxon>
        <taxon>Araneomorphae</taxon>
        <taxon>Entelegynae</taxon>
        <taxon>Araneoidea</taxon>
        <taxon>Nephilidae</taxon>
        <taxon>Trichonephila</taxon>
    </lineage>
</organism>
<sequence length="227" mass="26778">MEVKTEITDTESKLHAYYIPHQAIKKKGRLHQELYLTQEKCLLQNLWRKEIQWDDPLPSHIEKEWKKLCEELPHLGSLKKPRLVLDSTLLQDEVDLHSFCDTSKKQHVPELDYLTEPEKETVVREWKIMPETNSNKETVLLNNDSSPVFDEVLELSNNYFKVINILSYIFRFIYNCKNKLKKVEPLTVAEFNESEIKLIKHAQKPLIDKKEISSNLSNLFPFVDGKE</sequence>
<dbReference type="AlphaFoldDB" id="A0A8X6L251"/>
<name>A0A8X6L251_TRICU</name>
<dbReference type="Pfam" id="PF05380">
    <property type="entry name" value="Peptidase_A17"/>
    <property type="match status" value="1"/>
</dbReference>
<accession>A0A8X6L251</accession>
<dbReference type="Proteomes" id="UP000887116">
    <property type="component" value="Unassembled WGS sequence"/>
</dbReference>
<reference evidence="1" key="1">
    <citation type="submission" date="2020-07" db="EMBL/GenBank/DDBJ databases">
        <title>Multicomponent nature underlies the extraordinary mechanical properties of spider dragline silk.</title>
        <authorList>
            <person name="Kono N."/>
            <person name="Nakamura H."/>
            <person name="Mori M."/>
            <person name="Yoshida Y."/>
            <person name="Ohtoshi R."/>
            <person name="Malay A.D."/>
            <person name="Moran D.A.P."/>
            <person name="Tomita M."/>
            <person name="Numata K."/>
            <person name="Arakawa K."/>
        </authorList>
    </citation>
    <scope>NUCLEOTIDE SEQUENCE</scope>
</reference>
<keyword evidence="2" id="KW-1185">Reference proteome</keyword>
<dbReference type="OrthoDB" id="5919196at2759"/>
<proteinExistence type="predicted"/>
<dbReference type="EMBL" id="BMAO01014064">
    <property type="protein sequence ID" value="GFQ92656.1"/>
    <property type="molecule type" value="Genomic_DNA"/>
</dbReference>
<evidence type="ECO:0000313" key="2">
    <source>
        <dbReference type="Proteomes" id="UP000887116"/>
    </source>
</evidence>
<protein>
    <submittedName>
        <fullName evidence="1">DUF1758 domain-containing protein</fullName>
    </submittedName>
</protein>